<accession>Q08FE5</accession>
<evidence type="ECO:0000313" key="2">
    <source>
        <dbReference type="Proteomes" id="UP000162522"/>
    </source>
</evidence>
<protein>
    <submittedName>
        <fullName evidence="1">Uncharacterized protein</fullName>
    </submittedName>
</protein>
<evidence type="ECO:0000313" key="1">
    <source>
        <dbReference type="EMBL" id="ABI99021.1"/>
    </source>
</evidence>
<gene>
    <name evidence="1" type="ORF">DpV84gp036</name>
</gene>
<reference evidence="1 2" key="1">
    <citation type="journal article" date="2005" name="J. Virol.">
        <title>Genome of deerpox virus.</title>
        <authorList>
            <person name="Afonso C.L."/>
            <person name="Delhon G."/>
            <person name="Tulman E.R."/>
            <person name="Lu Z."/>
            <person name="Zsak A."/>
            <person name="Becerra V.M."/>
            <person name="Zsak L."/>
            <person name="Kutish G.F."/>
            <person name="Rock D.L."/>
        </authorList>
    </citation>
    <scope>NUCLEOTIDE SEQUENCE [LARGE SCALE GENOMIC DNA]</scope>
    <source>
        <strain evidence="1">W-1170-84</strain>
    </source>
</reference>
<sequence length="70" mass="8085">MISDIYTEGLRISNELDKLLCGDDILNMEYDAVMNIISEIKVLIDLLENMYLLDDLLFDEAELQQLSTDK</sequence>
<dbReference type="EMBL" id="AY689437">
    <property type="protein sequence ID" value="ABI99021.1"/>
    <property type="molecule type" value="Genomic_DNA"/>
</dbReference>
<proteinExistence type="predicted"/>
<organism evidence="1 2">
    <name type="scientific">Deerpox virus (strain W-1170-84)</name>
    <name type="common">DPV</name>
    <dbReference type="NCBI Taxonomy" id="305676"/>
    <lineage>
        <taxon>Viruses</taxon>
        <taxon>Varidnaviria</taxon>
        <taxon>Bamfordvirae</taxon>
        <taxon>Nucleocytoviricota</taxon>
        <taxon>Pokkesviricetes</taxon>
        <taxon>Chitovirales</taxon>
        <taxon>Poxviridae</taxon>
        <taxon>Chordopoxvirinae</taxon>
        <taxon>Cervidpoxvirus</taxon>
        <taxon>Cervidpoxvirus muledeerpox</taxon>
        <taxon>Mule deerpox virus</taxon>
    </lineage>
</organism>
<dbReference type="Proteomes" id="UP000162522">
    <property type="component" value="Segment"/>
</dbReference>
<organismHost>
    <name type="scientific">Odocoileus hemionus</name>
    <name type="common">Mule deer</name>
    <name type="synonym">Cervus hemionus</name>
    <dbReference type="NCBI Taxonomy" id="9872"/>
</organismHost>
<name>Q08FE5_DPV84</name>